<evidence type="ECO:0000256" key="2">
    <source>
        <dbReference type="ARBA" id="ARBA00009062"/>
    </source>
</evidence>
<evidence type="ECO:0000256" key="3">
    <source>
        <dbReference type="ARBA" id="ARBA00022454"/>
    </source>
</evidence>
<dbReference type="GO" id="GO:0007094">
    <property type="term" value="P:mitotic spindle assembly checkpoint signaling"/>
    <property type="evidence" value="ECO:0007669"/>
    <property type="project" value="UniProtKB-UniRule"/>
</dbReference>
<dbReference type="GO" id="GO:0034501">
    <property type="term" value="P:protein localization to kinetochore"/>
    <property type="evidence" value="ECO:0007669"/>
    <property type="project" value="UniProtKB-UniRule"/>
</dbReference>
<comment type="subunit">
    <text evidence="9">Component of the RZZ complex.</text>
</comment>
<dbReference type="Proteomes" id="UP001430953">
    <property type="component" value="Unassembled WGS sequence"/>
</dbReference>
<comment type="similarity">
    <text evidence="2 9">Belongs to the ZWILCH family.</text>
</comment>
<comment type="caution">
    <text evidence="10">The sequence shown here is derived from an EMBL/GenBank/DDBJ whole genome shotgun (WGS) entry which is preliminary data.</text>
</comment>
<keyword evidence="7 9" id="KW-0131">Cell cycle</keyword>
<dbReference type="InterPro" id="IPR018630">
    <property type="entry name" value="Zwilch"/>
</dbReference>
<keyword evidence="3 9" id="KW-0158">Chromosome</keyword>
<organism evidence="10 11">
    <name type="scientific">Cardiocondyla obscurior</name>
    <dbReference type="NCBI Taxonomy" id="286306"/>
    <lineage>
        <taxon>Eukaryota</taxon>
        <taxon>Metazoa</taxon>
        <taxon>Ecdysozoa</taxon>
        <taxon>Arthropoda</taxon>
        <taxon>Hexapoda</taxon>
        <taxon>Insecta</taxon>
        <taxon>Pterygota</taxon>
        <taxon>Neoptera</taxon>
        <taxon>Endopterygota</taxon>
        <taxon>Hymenoptera</taxon>
        <taxon>Apocrita</taxon>
        <taxon>Aculeata</taxon>
        <taxon>Formicoidea</taxon>
        <taxon>Formicidae</taxon>
        <taxon>Myrmicinae</taxon>
        <taxon>Cardiocondyla</taxon>
    </lineage>
</organism>
<keyword evidence="4 9" id="KW-0132">Cell division</keyword>
<keyword evidence="8 9" id="KW-0137">Centromere</keyword>
<dbReference type="PANTHER" id="PTHR15995:SF1">
    <property type="entry name" value="PROTEIN ZWILCH HOMOLOG"/>
    <property type="match status" value="1"/>
</dbReference>
<dbReference type="PANTHER" id="PTHR15995">
    <property type="entry name" value="PROTEIN ZWILCH HOMOLOG"/>
    <property type="match status" value="1"/>
</dbReference>
<evidence type="ECO:0000256" key="8">
    <source>
        <dbReference type="ARBA" id="ARBA00023328"/>
    </source>
</evidence>
<sequence>MSRELRGGKMEQWNDLLQPHVWASKVRLSYVDELFPDLKDSFYVVLHKNVPGTRHVLDWEGNERSIDEPLTKHDVSGSPLKYSFDNYDLDDTAVIARQNWRREEESFLPLSKVDACNALNKCLQHLDTDGLPILALCDGKDAKQSRIVGAIVSQNWYTTLEAVYTGMRKLGAMRSECQRVIQDHLKQPYTQEQNVKISIFSSIDLFGVKHETIDWDKTVKTDFEGSINVEMHSSSLDLRLSKNILVVQVNAGWKNSPLKDLRDQLFLLIQYLSTIDECKKNIGLQIPIKFTTPYSEKQDVITEQLNLLLNGDLRFQKSDNVKKSNLIDEGNPDIDAKLRERLQNVSLRHDVDFTDLLWEILTKVSTYPQMINCIETVLMDILENKFVPQTNDTNSTRFAKCISNLHRQETISHLLTGSVPLEFVIDMGFEKLIRDYLYILRGVRLVDLYDIRQKLNDTSSGIFNTDNYRNKLVTLAQIHICLECMLLIEENVECPIESLQGLFVHAYKEFISAQSPVQYYTELCSQIYTLTIPLPNALVNELSKINPSIWRASVSSHSVASMLTSTTYYNKIPIFPTNIYSTDDLDVQEEIVYGMHAISSSTKYKKL</sequence>
<protein>
    <recommendedName>
        <fullName evidence="9">Protein zwilch</fullName>
    </recommendedName>
</protein>
<comment type="function">
    <text evidence="9">Essential component of the mitotic checkpoint, which prevents cells from prematurely exiting mitosis. Required for the assembly of the dynein-dynactin and MAD1-MAD2 complexes onto kinetochores. Its function related to the spindle assembly machinery is proposed to depend on its association in the mitotic RZZ complex.</text>
</comment>
<evidence type="ECO:0000256" key="9">
    <source>
        <dbReference type="RuleBase" id="RU369076"/>
    </source>
</evidence>
<dbReference type="Gene3D" id="1.20.58.730">
    <property type="match status" value="1"/>
</dbReference>
<dbReference type="GO" id="GO:0051301">
    <property type="term" value="P:cell division"/>
    <property type="evidence" value="ECO:0007669"/>
    <property type="project" value="UniProtKB-UniRule"/>
</dbReference>
<dbReference type="Pfam" id="PF09817">
    <property type="entry name" value="Zwilch"/>
    <property type="match status" value="1"/>
</dbReference>
<evidence type="ECO:0000313" key="10">
    <source>
        <dbReference type="EMBL" id="KAL0102445.1"/>
    </source>
</evidence>
<evidence type="ECO:0000313" key="11">
    <source>
        <dbReference type="Proteomes" id="UP001430953"/>
    </source>
</evidence>
<keyword evidence="5 9" id="KW-0498">Mitosis</keyword>
<gene>
    <name evidence="10" type="ORF">PUN28_018012</name>
</gene>
<name>A0AAW2EHJ1_9HYME</name>
<evidence type="ECO:0000256" key="4">
    <source>
        <dbReference type="ARBA" id="ARBA00022618"/>
    </source>
</evidence>
<dbReference type="GO" id="GO:1990423">
    <property type="term" value="C:RZZ complex"/>
    <property type="evidence" value="ECO:0007669"/>
    <property type="project" value="UniProtKB-UniRule"/>
</dbReference>
<evidence type="ECO:0000256" key="5">
    <source>
        <dbReference type="ARBA" id="ARBA00022776"/>
    </source>
</evidence>
<comment type="subcellular location">
    <subcellularLocation>
        <location evidence="1 9">Chromosome</location>
        <location evidence="1 9">Centromere</location>
        <location evidence="1 9">Kinetochore</location>
    </subcellularLocation>
</comment>
<evidence type="ECO:0000256" key="1">
    <source>
        <dbReference type="ARBA" id="ARBA00004629"/>
    </source>
</evidence>
<dbReference type="AlphaFoldDB" id="A0AAW2EHJ1"/>
<dbReference type="EMBL" id="JADYXP020000022">
    <property type="protein sequence ID" value="KAL0102445.1"/>
    <property type="molecule type" value="Genomic_DNA"/>
</dbReference>
<evidence type="ECO:0000256" key="6">
    <source>
        <dbReference type="ARBA" id="ARBA00022838"/>
    </source>
</evidence>
<proteinExistence type="inferred from homology"/>
<keyword evidence="11" id="KW-1185">Reference proteome</keyword>
<evidence type="ECO:0000256" key="7">
    <source>
        <dbReference type="ARBA" id="ARBA00023306"/>
    </source>
</evidence>
<reference evidence="10 11" key="1">
    <citation type="submission" date="2023-03" db="EMBL/GenBank/DDBJ databases">
        <title>High recombination rates correlate with genetic variation in Cardiocondyla obscurior ants.</title>
        <authorList>
            <person name="Errbii M."/>
        </authorList>
    </citation>
    <scope>NUCLEOTIDE SEQUENCE [LARGE SCALE GENOMIC DNA]</scope>
    <source>
        <strain evidence="10">Alpha-2009</strain>
        <tissue evidence="10">Whole body</tissue>
    </source>
</reference>
<accession>A0AAW2EHJ1</accession>
<keyword evidence="6 9" id="KW-0995">Kinetochore</keyword>
<dbReference type="Gene3D" id="1.10.287.1880">
    <property type="match status" value="1"/>
</dbReference>